<gene>
    <name evidence="1" type="ORF">FHS11_002309</name>
</gene>
<accession>A0A839SGA0</accession>
<evidence type="ECO:0000313" key="2">
    <source>
        <dbReference type="Proteomes" id="UP000539265"/>
    </source>
</evidence>
<keyword evidence="2" id="KW-1185">Reference proteome</keyword>
<reference evidence="1" key="1">
    <citation type="submission" date="2020-08" db="EMBL/GenBank/DDBJ databases">
        <title>Genomic Encyclopedia of Type Strains, Phase III (KMG-III): the genomes of soil and plant-associated and newly described type strains.</title>
        <authorList>
            <person name="Whitman W."/>
        </authorList>
    </citation>
    <scope>NUCLEOTIDE SEQUENCE [LARGE SCALE GENOMIC DNA]</scope>
    <source>
        <strain evidence="1">CECT 8628</strain>
    </source>
</reference>
<proteinExistence type="predicted"/>
<name>A0A839SGA0_9SPHI</name>
<dbReference type="AlphaFoldDB" id="A0A839SGA0"/>
<comment type="caution">
    <text evidence="1">The sequence shown here is derived from an EMBL/GenBank/DDBJ whole genome shotgun (WGS) entry which is preliminary data.</text>
</comment>
<dbReference type="EMBL" id="JACHWX010000005">
    <property type="protein sequence ID" value="MBB3055890.1"/>
    <property type="molecule type" value="Genomic_DNA"/>
</dbReference>
<organism evidence="1 2">
    <name type="scientific">Mucilaginibacter gotjawali</name>
    <dbReference type="NCBI Taxonomy" id="1550579"/>
    <lineage>
        <taxon>Bacteria</taxon>
        <taxon>Pseudomonadati</taxon>
        <taxon>Bacteroidota</taxon>
        <taxon>Sphingobacteriia</taxon>
        <taxon>Sphingobacteriales</taxon>
        <taxon>Sphingobacteriaceae</taxon>
        <taxon>Mucilaginibacter</taxon>
    </lineage>
</organism>
<sequence length="82" mass="9911">MEGLLRQPFFFHLIAKRNLKQQVESCRPRHPLYLANKIRVFALFLKRLTFIKKKVVWNIPMLLNYYNANYPGVWLAKKNVTY</sequence>
<dbReference type="Proteomes" id="UP000539265">
    <property type="component" value="Unassembled WGS sequence"/>
</dbReference>
<evidence type="ECO:0000313" key="1">
    <source>
        <dbReference type="EMBL" id="MBB3055890.1"/>
    </source>
</evidence>
<protein>
    <submittedName>
        <fullName evidence="1">Uncharacterized protein</fullName>
    </submittedName>
</protein>